<sequence>MQASSDSAGPQMPSSSSFSGCASVAGEAAALEQLRHAHSAMQQYVAAEMDAYAEDWKLLGKCNAALGERCQEVWASTKDAVRELETTAEAIERLLPPLSEIDTIEAQLATLTEAVSRIDEYSKNLADHFGCT</sequence>
<dbReference type="Pfam" id="PF10046">
    <property type="entry name" value="BLOC1_2"/>
    <property type="match status" value="1"/>
</dbReference>
<dbReference type="GO" id="GO:0099078">
    <property type="term" value="C:BORC complex"/>
    <property type="evidence" value="ECO:0007669"/>
    <property type="project" value="TreeGrafter"/>
</dbReference>
<dbReference type="GeneID" id="40322421"/>
<proteinExistence type="inferred from homology"/>
<dbReference type="OrthoDB" id="244061at2759"/>
<protein>
    <submittedName>
        <fullName evidence="2">Uncharacterized protein</fullName>
    </submittedName>
</protein>
<dbReference type="GO" id="GO:0031083">
    <property type="term" value="C:BLOC-1 complex"/>
    <property type="evidence" value="ECO:0007669"/>
    <property type="project" value="TreeGrafter"/>
</dbReference>
<dbReference type="AlphaFoldDB" id="A0A3R7K1X2"/>
<dbReference type="PANTHER" id="PTHR46479">
    <property type="entry name" value="BIOGENESIS OF LYSOSOME-RELATED ORGANELLES COMPLEX 1 SUBUNIT 2"/>
    <property type="match status" value="1"/>
</dbReference>
<accession>A0A3R7K1X2</accession>
<gene>
    <name evidence="2" type="ORF">Tco025E_08810</name>
</gene>
<comment type="caution">
    <text evidence="2">The sequence shown here is derived from an EMBL/GenBank/DDBJ whole genome shotgun (WGS) entry which is preliminary data.</text>
</comment>
<name>A0A3R7K1X2_9TRYP</name>
<comment type="similarity">
    <text evidence="1">Belongs to the BLOC1S2 family.</text>
</comment>
<evidence type="ECO:0000313" key="2">
    <source>
        <dbReference type="EMBL" id="RNF00365.1"/>
    </source>
</evidence>
<dbReference type="GO" id="GO:0032418">
    <property type="term" value="P:lysosome localization"/>
    <property type="evidence" value="ECO:0007669"/>
    <property type="project" value="TreeGrafter"/>
</dbReference>
<reference evidence="2 3" key="1">
    <citation type="journal article" date="2018" name="BMC Genomics">
        <title>Genomic comparison of Trypanosoma conorhini and Trypanosoma rangeli to Trypanosoma cruzi strains of high and low virulence.</title>
        <authorList>
            <person name="Bradwell K.R."/>
            <person name="Koparde V.N."/>
            <person name="Matveyev A.V."/>
            <person name="Serrano M.G."/>
            <person name="Alves J.M."/>
            <person name="Parikh H."/>
            <person name="Huang B."/>
            <person name="Lee V."/>
            <person name="Espinosa-Alvarez O."/>
            <person name="Ortiz P.A."/>
            <person name="Costa-Martins A.G."/>
            <person name="Teixeira M.M."/>
            <person name="Buck G.A."/>
        </authorList>
    </citation>
    <scope>NUCLEOTIDE SEQUENCE [LARGE SCALE GENOMIC DNA]</scope>
    <source>
        <strain evidence="2 3">025E</strain>
    </source>
</reference>
<dbReference type="GO" id="GO:0016197">
    <property type="term" value="P:endosomal transport"/>
    <property type="evidence" value="ECO:0007669"/>
    <property type="project" value="TreeGrafter"/>
</dbReference>
<dbReference type="Proteomes" id="UP000284403">
    <property type="component" value="Unassembled WGS sequence"/>
</dbReference>
<dbReference type="GO" id="GO:0043015">
    <property type="term" value="F:gamma-tubulin binding"/>
    <property type="evidence" value="ECO:0007669"/>
    <property type="project" value="TreeGrafter"/>
</dbReference>
<evidence type="ECO:0000313" key="3">
    <source>
        <dbReference type="Proteomes" id="UP000284403"/>
    </source>
</evidence>
<evidence type="ECO:0000256" key="1">
    <source>
        <dbReference type="ARBA" id="ARBA00008468"/>
    </source>
</evidence>
<keyword evidence="3" id="KW-1185">Reference proteome</keyword>
<dbReference type="InterPro" id="IPR019269">
    <property type="entry name" value="BLOC1_su2"/>
</dbReference>
<dbReference type="PANTHER" id="PTHR46479:SF1">
    <property type="entry name" value="BIOGENESIS OF LYSOSOME-RELATED ORGANELLES COMPLEX 1 SUBUNIT 2"/>
    <property type="match status" value="1"/>
</dbReference>
<organism evidence="2 3">
    <name type="scientific">Trypanosoma conorhini</name>
    <dbReference type="NCBI Taxonomy" id="83891"/>
    <lineage>
        <taxon>Eukaryota</taxon>
        <taxon>Discoba</taxon>
        <taxon>Euglenozoa</taxon>
        <taxon>Kinetoplastea</taxon>
        <taxon>Metakinetoplastina</taxon>
        <taxon>Trypanosomatida</taxon>
        <taxon>Trypanosomatidae</taxon>
        <taxon>Trypanosoma</taxon>
    </lineage>
</organism>
<dbReference type="RefSeq" id="XP_029224231.1">
    <property type="nucleotide sequence ID" value="XM_029375649.1"/>
</dbReference>
<dbReference type="GO" id="GO:0000930">
    <property type="term" value="C:gamma-tubulin complex"/>
    <property type="evidence" value="ECO:0007669"/>
    <property type="project" value="TreeGrafter"/>
</dbReference>
<dbReference type="EMBL" id="MKKU01000890">
    <property type="protein sequence ID" value="RNF00365.1"/>
    <property type="molecule type" value="Genomic_DNA"/>
</dbReference>